<proteinExistence type="predicted"/>
<evidence type="ECO:0000313" key="1">
    <source>
        <dbReference type="EMBL" id="HEC56285.1"/>
    </source>
</evidence>
<dbReference type="AlphaFoldDB" id="A0A7J2RYV7"/>
<dbReference type="EMBL" id="DRIE01000003">
    <property type="protein sequence ID" value="HEC56285.1"/>
    <property type="molecule type" value="Genomic_DNA"/>
</dbReference>
<organism evidence="1">
    <name type="scientific">Candidatus Syntropharchaeum butanivorans</name>
    <dbReference type="NCBI Taxonomy" id="1839936"/>
    <lineage>
        <taxon>Archaea</taxon>
        <taxon>Methanobacteriati</taxon>
        <taxon>Methanobacteriota</taxon>
        <taxon>Stenosarchaea group</taxon>
        <taxon>Methanomicrobia</taxon>
        <taxon>Methanosarcinales</taxon>
        <taxon>ANME-2 cluster</taxon>
        <taxon>Candidatus Syntropharchaeum</taxon>
    </lineage>
</organism>
<accession>A0A7J2RYV7</accession>
<dbReference type="Proteomes" id="UP000885936">
    <property type="component" value="Unassembled WGS sequence"/>
</dbReference>
<gene>
    <name evidence="1" type="ORF">ENI32_00110</name>
</gene>
<reference evidence="1" key="1">
    <citation type="journal article" date="2020" name="mSystems">
        <title>Genome- and Community-Level Interaction Insights into Carbon Utilization and Element Cycling Functions of Hydrothermarchaeota in Hydrothermal Sediment.</title>
        <authorList>
            <person name="Zhou Z."/>
            <person name="Liu Y."/>
            <person name="Xu W."/>
            <person name="Pan J."/>
            <person name="Luo Z.H."/>
            <person name="Li M."/>
        </authorList>
    </citation>
    <scope>NUCLEOTIDE SEQUENCE [LARGE SCALE GENOMIC DNA]</scope>
    <source>
        <strain evidence="1">HyVt-386</strain>
    </source>
</reference>
<sequence>MKKVLVLGILAMVGIGMAAGYVVMASPAGINMRSGVQMLWISDVSGDENNMTGAGAITISRDGEFETIYLNTEEDVKPLSDEEREEVKQIALADPDVQKLIDGKDYEIGHIGEGYGVRVEGDGQRSEMRFASLELLVEGMIYHVHIDLEKGEVTRISPPLGAGGVMIRNGTATTYGEIENGKYGIVEYGKIGE</sequence>
<name>A0A7J2RYV7_9EURY</name>
<comment type="caution">
    <text evidence="1">The sequence shown here is derived from an EMBL/GenBank/DDBJ whole genome shotgun (WGS) entry which is preliminary data.</text>
</comment>
<protein>
    <submittedName>
        <fullName evidence="1">Uncharacterized protein</fullName>
    </submittedName>
</protein>